<dbReference type="AlphaFoldDB" id="A0A285TSR0"/>
<name>A0A285TSR0_9HYPH</name>
<organism evidence="1 2">
    <name type="scientific">Stappia indica</name>
    <dbReference type="NCBI Taxonomy" id="538381"/>
    <lineage>
        <taxon>Bacteria</taxon>
        <taxon>Pseudomonadati</taxon>
        <taxon>Pseudomonadota</taxon>
        <taxon>Alphaproteobacteria</taxon>
        <taxon>Hyphomicrobiales</taxon>
        <taxon>Stappiaceae</taxon>
        <taxon>Stappia</taxon>
    </lineage>
</organism>
<dbReference type="EMBL" id="OBML01000017">
    <property type="protein sequence ID" value="SOC26825.1"/>
    <property type="molecule type" value="Genomic_DNA"/>
</dbReference>
<dbReference type="Gene3D" id="2.40.50.230">
    <property type="entry name" value="Gp5 N-terminal domain"/>
    <property type="match status" value="1"/>
</dbReference>
<proteinExistence type="predicted"/>
<keyword evidence="2" id="KW-1185">Reference proteome</keyword>
<evidence type="ECO:0000313" key="2">
    <source>
        <dbReference type="Proteomes" id="UP000219331"/>
    </source>
</evidence>
<gene>
    <name evidence="1" type="ORF">SAMN05421512_1175</name>
</gene>
<dbReference type="RefSeq" id="WP_244297635.1">
    <property type="nucleotide sequence ID" value="NZ_OBML01000017.1"/>
</dbReference>
<protein>
    <submittedName>
        <fullName evidence="1">Type VI secretion system, phage-baseplate injector</fullName>
    </submittedName>
</protein>
<dbReference type="InterPro" id="IPR037026">
    <property type="entry name" value="Vgr_OB-fold_dom_sf"/>
</dbReference>
<sequence>MTDLVAIELRTLRRQLHQLSGRLARHTLMGKVHPGSQDLQARTVQLELGIDDDGAPILSPPVRWQEPGAGRLKVHAVPADNEQMMLHSPSGTIGTASLAVWATYDDDNGPPSDKDDEAVWTFGDDVRVELRGNDARVKAPKVVVESDDVHLGGEGGERVARIGDKVNVSLGSSAGLWPIVEGSSKVRAAD</sequence>
<reference evidence="1 2" key="1">
    <citation type="submission" date="2017-08" db="EMBL/GenBank/DDBJ databases">
        <authorList>
            <person name="de Groot N.N."/>
        </authorList>
    </citation>
    <scope>NUCLEOTIDE SEQUENCE [LARGE SCALE GENOMIC DNA]</scope>
    <source>
        <strain evidence="1 2">USBA 352</strain>
    </source>
</reference>
<dbReference type="Proteomes" id="UP000219331">
    <property type="component" value="Unassembled WGS sequence"/>
</dbReference>
<evidence type="ECO:0000313" key="1">
    <source>
        <dbReference type="EMBL" id="SOC26825.1"/>
    </source>
</evidence>
<accession>A0A285TSR0</accession>